<proteinExistence type="predicted"/>
<evidence type="ECO:0000313" key="3">
    <source>
        <dbReference type="EMBL" id="GAB1224412.1"/>
    </source>
</evidence>
<accession>A0ABQ0DNH9</accession>
<reference evidence="3" key="2">
    <citation type="submission" date="2024-08" db="EMBL/GenBank/DDBJ databases">
        <title>Draft genome assembly of Entamoeba nuttalli using a combination of long-read and short-read sequencing data.</title>
        <authorList>
            <person name="Tanaka M."/>
            <person name="Tachibana H."/>
        </authorList>
    </citation>
    <scope>NUCLEOTIDE SEQUENCE</scope>
    <source>
        <strain evidence="3">P19-061405</strain>
    </source>
</reference>
<feature type="compositionally biased region" description="Basic and acidic residues" evidence="1">
    <location>
        <begin position="1"/>
        <end position="13"/>
    </location>
</feature>
<comment type="caution">
    <text evidence="3">The sequence shown here is derived from an EMBL/GenBank/DDBJ whole genome shotgun (WGS) entry which is preliminary data.</text>
</comment>
<gene>
    <name evidence="2" type="ORF">ENUP19_0053G0003</name>
    <name evidence="3" type="ORF">ENUP19_0198G0033</name>
</gene>
<protein>
    <submittedName>
        <fullName evidence="3">Uncharacterized protein</fullName>
    </submittedName>
</protein>
<feature type="region of interest" description="Disordered" evidence="1">
    <location>
        <begin position="1"/>
        <end position="22"/>
    </location>
</feature>
<evidence type="ECO:0000313" key="2">
    <source>
        <dbReference type="EMBL" id="GAB1220412.1"/>
    </source>
</evidence>
<sequence length="425" mass="48978">MAKRVDKVPRLPKETTNAQTKMKSTNTRRMYILAGCYYLVTKGWSFHFSKEQRIAEKLNHFFPIQKIWNENGVTIFDKDCEYELIQEGKEAKLKFDTEGIPIEAGRVVISGKQDKKRLVYNELVVMNILNEYYRKYNEVKNDNRLAHTKVSKSAISSQQYTKLPLVKKDGKLIGIFNKIVVLNTTGSLVYDFLCQYLTKERGSQTKYEGVFIGDICYLKKTTYGNNILGFSKEMFLDQFIDESKFNCFNDQVNSPSLVSCLSITSLQQLKGDVKIPQLEVYTNINSSMEDNLLYNNIDSHFVENQNTVFDCSSLEVNNDEVFPVNNDEVFDYSNEVLPVNSGAVLPINNNSLQVNNGEVFPVNNSEVLHQIEGSSNEGVILQNNESKTYVYMKRYENNEEYLQPDHHSDMGIKEYGFIQGMYYDF</sequence>
<name>A0ABQ0DNH9_9EUKA</name>
<keyword evidence="4" id="KW-1185">Reference proteome</keyword>
<dbReference type="EMBL" id="BAAFRS010000053">
    <property type="protein sequence ID" value="GAB1220412.1"/>
    <property type="molecule type" value="Genomic_DNA"/>
</dbReference>
<dbReference type="Proteomes" id="UP001628156">
    <property type="component" value="Unassembled WGS sequence"/>
</dbReference>
<reference evidence="3 4" key="1">
    <citation type="journal article" date="2019" name="PLoS Negl. Trop. Dis.">
        <title>Whole genome sequencing of Entamoeba nuttalli reveals mammalian host-related molecular signatures and a novel octapeptide-repeat surface protein.</title>
        <authorList>
            <person name="Tanaka M."/>
            <person name="Makiuchi T."/>
            <person name="Komiyama T."/>
            <person name="Shiina T."/>
            <person name="Osaki K."/>
            <person name="Tachibana H."/>
        </authorList>
    </citation>
    <scope>NUCLEOTIDE SEQUENCE [LARGE SCALE GENOMIC DNA]</scope>
    <source>
        <strain evidence="3 4">P19-061405</strain>
    </source>
</reference>
<dbReference type="EMBL" id="BAAFRS010000198">
    <property type="protein sequence ID" value="GAB1224412.1"/>
    <property type="molecule type" value="Genomic_DNA"/>
</dbReference>
<organism evidence="3 4">
    <name type="scientific">Entamoeba nuttalli</name>
    <dbReference type="NCBI Taxonomy" id="412467"/>
    <lineage>
        <taxon>Eukaryota</taxon>
        <taxon>Amoebozoa</taxon>
        <taxon>Evosea</taxon>
        <taxon>Archamoebae</taxon>
        <taxon>Mastigamoebida</taxon>
        <taxon>Entamoebidae</taxon>
        <taxon>Entamoeba</taxon>
    </lineage>
</organism>
<evidence type="ECO:0000313" key="4">
    <source>
        <dbReference type="Proteomes" id="UP001628156"/>
    </source>
</evidence>
<evidence type="ECO:0000256" key="1">
    <source>
        <dbReference type="SAM" id="MobiDB-lite"/>
    </source>
</evidence>